<keyword evidence="9" id="KW-1185">Reference proteome</keyword>
<dbReference type="GO" id="GO:0036440">
    <property type="term" value="F:citrate synthase activity"/>
    <property type="evidence" value="ECO:0007669"/>
    <property type="project" value="UniProtKB-EC"/>
</dbReference>
<accession>A0A840C1C3</accession>
<dbReference type="PROSITE" id="PS00480">
    <property type="entry name" value="CITRATE_SYNTHASE"/>
    <property type="match status" value="1"/>
</dbReference>
<feature type="active site" evidence="6">
    <location>
        <position position="263"/>
    </location>
</feature>
<dbReference type="Gene3D" id="1.10.580.10">
    <property type="entry name" value="Citrate Synthase, domain 1"/>
    <property type="match status" value="1"/>
</dbReference>
<comment type="catalytic activity">
    <reaction evidence="4">
        <text>oxaloacetate + acetyl-CoA + H2O = citrate + CoA + H(+)</text>
        <dbReference type="Rhea" id="RHEA:16845"/>
        <dbReference type="ChEBI" id="CHEBI:15377"/>
        <dbReference type="ChEBI" id="CHEBI:15378"/>
        <dbReference type="ChEBI" id="CHEBI:16452"/>
        <dbReference type="ChEBI" id="CHEBI:16947"/>
        <dbReference type="ChEBI" id="CHEBI:57287"/>
        <dbReference type="ChEBI" id="CHEBI:57288"/>
        <dbReference type="EC" id="2.3.3.16"/>
    </reaction>
</comment>
<dbReference type="InterPro" id="IPR016143">
    <property type="entry name" value="Citrate_synth-like_sm_a-sub"/>
</dbReference>
<dbReference type="RefSeq" id="WP_183317490.1">
    <property type="nucleotide sequence ID" value="NZ_JACIEN010000004.1"/>
</dbReference>
<organism evidence="8 9">
    <name type="scientific">Chelatococcus caeni</name>
    <dbReference type="NCBI Taxonomy" id="1348468"/>
    <lineage>
        <taxon>Bacteria</taxon>
        <taxon>Pseudomonadati</taxon>
        <taxon>Pseudomonadota</taxon>
        <taxon>Alphaproteobacteria</taxon>
        <taxon>Hyphomicrobiales</taxon>
        <taxon>Chelatococcaceae</taxon>
        <taxon>Chelatococcus</taxon>
    </lineage>
</organism>
<evidence type="ECO:0000256" key="4">
    <source>
        <dbReference type="ARBA" id="ARBA00049288"/>
    </source>
</evidence>
<dbReference type="PANTHER" id="PTHR11739">
    <property type="entry name" value="CITRATE SYNTHASE"/>
    <property type="match status" value="1"/>
</dbReference>
<sequence>MTSRSNPSPPALAPLAAHAAPGLDDVIAAETVLSHVDGAAGRLIVRGHDLEALASRSFESVLALLWRDLAPEPMEEAEIRSALGRARTHTFALLPPLLPATDGLAPVEALRLLLSALADAEGGPHHVLAVAAVPVFAAAIHRRRAGKDPVAPDMDLGQAADFLRMLHGSPAAESHVRALDTYLVTVADHGLNASTFTARVIASTKAGLFSSVIGALCALKGPLHGGAPGPVLDMLDAIGEESRIRPWLAEALARGERLMGFGHRIYRVRDPRADVLKGAVAGLRDAGGRIRFAEAVEAEALALLAERKPLRPLETNVEFYTALVLEAVGFARDGFTNVFAAGRMAGWTAHVLEQEKAGRLIRPQSRYVGPMPAPRTGA</sequence>
<comment type="similarity">
    <text evidence="2 5 7">Belongs to the citrate synthase family.</text>
</comment>
<dbReference type="Pfam" id="PF00285">
    <property type="entry name" value="Citrate_synt"/>
    <property type="match status" value="1"/>
</dbReference>
<keyword evidence="8" id="KW-0012">Acyltransferase</keyword>
<proteinExistence type="inferred from homology"/>
<dbReference type="PRINTS" id="PR00143">
    <property type="entry name" value="CITRTSNTHASE"/>
</dbReference>
<evidence type="ECO:0000256" key="6">
    <source>
        <dbReference type="PIRSR" id="PIRSR001369-1"/>
    </source>
</evidence>
<dbReference type="NCBIfam" id="NF009005">
    <property type="entry name" value="PRK12350.1"/>
    <property type="match status" value="1"/>
</dbReference>
<dbReference type="Proteomes" id="UP000577362">
    <property type="component" value="Unassembled WGS sequence"/>
</dbReference>
<dbReference type="InterPro" id="IPR019810">
    <property type="entry name" value="Citrate_synthase_AS"/>
</dbReference>
<comment type="caution">
    <text evidence="8">The sequence shown here is derived from an EMBL/GenBank/DDBJ whole genome shotgun (WGS) entry which is preliminary data.</text>
</comment>
<dbReference type="SUPFAM" id="SSF48256">
    <property type="entry name" value="Citrate synthase"/>
    <property type="match status" value="1"/>
</dbReference>
<reference evidence="8 9" key="1">
    <citation type="submission" date="2020-08" db="EMBL/GenBank/DDBJ databases">
        <title>Genomic Encyclopedia of Type Strains, Phase IV (KMG-IV): sequencing the most valuable type-strain genomes for metagenomic binning, comparative biology and taxonomic classification.</title>
        <authorList>
            <person name="Goeker M."/>
        </authorList>
    </citation>
    <scope>NUCLEOTIDE SEQUENCE [LARGE SCALE GENOMIC DNA]</scope>
    <source>
        <strain evidence="8 9">DSM 103737</strain>
    </source>
</reference>
<dbReference type="Gene3D" id="1.10.230.10">
    <property type="entry name" value="Cytochrome P450-Terp, domain 2"/>
    <property type="match status" value="1"/>
</dbReference>
<evidence type="ECO:0000256" key="5">
    <source>
        <dbReference type="PIRNR" id="PIRNR001369"/>
    </source>
</evidence>
<dbReference type="InterPro" id="IPR036969">
    <property type="entry name" value="Citrate_synthase_sf"/>
</dbReference>
<dbReference type="GO" id="GO:0005975">
    <property type="term" value="P:carbohydrate metabolic process"/>
    <property type="evidence" value="ECO:0007669"/>
    <property type="project" value="TreeGrafter"/>
</dbReference>
<dbReference type="PANTHER" id="PTHR11739:SF23">
    <property type="entry name" value="CITRATE SYNTHASE 2-RELATED"/>
    <property type="match status" value="1"/>
</dbReference>
<comment type="pathway">
    <text evidence="1">Carbohydrate metabolism; tricarboxylic acid cycle; isocitrate from oxaloacetate: step 1/2.</text>
</comment>
<evidence type="ECO:0000256" key="7">
    <source>
        <dbReference type="RuleBase" id="RU003406"/>
    </source>
</evidence>
<gene>
    <name evidence="8" type="ORF">GGR16_003650</name>
</gene>
<dbReference type="InterPro" id="IPR002020">
    <property type="entry name" value="Citrate_synthase"/>
</dbReference>
<evidence type="ECO:0000313" key="8">
    <source>
        <dbReference type="EMBL" id="MBB4018603.1"/>
    </source>
</evidence>
<dbReference type="GO" id="GO:0006099">
    <property type="term" value="P:tricarboxylic acid cycle"/>
    <property type="evidence" value="ECO:0007669"/>
    <property type="project" value="UniProtKB-UniPathway"/>
</dbReference>
<dbReference type="InterPro" id="IPR024176">
    <property type="entry name" value="Citrate_synthase_bac-typ"/>
</dbReference>
<evidence type="ECO:0000256" key="2">
    <source>
        <dbReference type="ARBA" id="ARBA00010566"/>
    </source>
</evidence>
<feature type="active site" evidence="6">
    <location>
        <position position="318"/>
    </location>
</feature>
<dbReference type="PIRSF" id="PIRSF001369">
    <property type="entry name" value="Citrate_synth"/>
    <property type="match status" value="1"/>
</dbReference>
<protein>
    <recommendedName>
        <fullName evidence="5">Citrate synthase</fullName>
    </recommendedName>
</protein>
<evidence type="ECO:0000256" key="1">
    <source>
        <dbReference type="ARBA" id="ARBA00004751"/>
    </source>
</evidence>
<dbReference type="UniPathway" id="UPA00223">
    <property type="reaction ID" value="UER00717"/>
</dbReference>
<name>A0A840C1C3_9HYPH</name>
<evidence type="ECO:0000313" key="9">
    <source>
        <dbReference type="Proteomes" id="UP000577362"/>
    </source>
</evidence>
<keyword evidence="3 5" id="KW-0808">Transferase</keyword>
<dbReference type="AlphaFoldDB" id="A0A840C1C3"/>
<dbReference type="GO" id="GO:0005829">
    <property type="term" value="C:cytosol"/>
    <property type="evidence" value="ECO:0007669"/>
    <property type="project" value="TreeGrafter"/>
</dbReference>
<evidence type="ECO:0000256" key="3">
    <source>
        <dbReference type="ARBA" id="ARBA00022679"/>
    </source>
</evidence>
<dbReference type="InterPro" id="IPR016142">
    <property type="entry name" value="Citrate_synth-like_lrg_a-sub"/>
</dbReference>
<dbReference type="EMBL" id="JACIEN010000004">
    <property type="protein sequence ID" value="MBB4018603.1"/>
    <property type="molecule type" value="Genomic_DNA"/>
</dbReference>